<proteinExistence type="predicted"/>
<dbReference type="AlphaFoldDB" id="A0A5B9MND8"/>
<dbReference type="KEGG" id="smam:Mal15_55230"/>
<protein>
    <submittedName>
        <fullName evidence="2">Uncharacterized protein</fullName>
    </submittedName>
</protein>
<dbReference type="EMBL" id="CP036264">
    <property type="protein sequence ID" value="QEG01447.1"/>
    <property type="molecule type" value="Genomic_DNA"/>
</dbReference>
<reference evidence="2 3" key="1">
    <citation type="submission" date="2019-02" db="EMBL/GenBank/DDBJ databases">
        <title>Planctomycetal bacteria perform biofilm scaping via a novel small molecule.</title>
        <authorList>
            <person name="Jeske O."/>
            <person name="Boedeker C."/>
            <person name="Wiegand S."/>
            <person name="Breitling P."/>
            <person name="Kallscheuer N."/>
            <person name="Jogler M."/>
            <person name="Rohde M."/>
            <person name="Petersen J."/>
            <person name="Medema M.H."/>
            <person name="Surup F."/>
            <person name="Jogler C."/>
        </authorList>
    </citation>
    <scope>NUCLEOTIDE SEQUENCE [LARGE SCALE GENOMIC DNA]</scope>
    <source>
        <strain evidence="2 3">Mal15</strain>
    </source>
</reference>
<keyword evidence="3" id="KW-1185">Reference proteome</keyword>
<accession>A0A5B9MND8</accession>
<dbReference type="Proteomes" id="UP000321353">
    <property type="component" value="Chromosome"/>
</dbReference>
<gene>
    <name evidence="2" type="ORF">Mal15_55230</name>
</gene>
<evidence type="ECO:0000256" key="1">
    <source>
        <dbReference type="SAM" id="Phobius"/>
    </source>
</evidence>
<keyword evidence="1" id="KW-1133">Transmembrane helix</keyword>
<evidence type="ECO:0000313" key="2">
    <source>
        <dbReference type="EMBL" id="QEG01447.1"/>
    </source>
</evidence>
<feature type="transmembrane region" description="Helical" evidence="1">
    <location>
        <begin position="15"/>
        <end position="39"/>
    </location>
</feature>
<keyword evidence="1" id="KW-0472">Membrane</keyword>
<keyword evidence="1" id="KW-0812">Transmembrane</keyword>
<organism evidence="2 3">
    <name type="scientific">Stieleria maiorica</name>
    <dbReference type="NCBI Taxonomy" id="2795974"/>
    <lineage>
        <taxon>Bacteria</taxon>
        <taxon>Pseudomonadati</taxon>
        <taxon>Planctomycetota</taxon>
        <taxon>Planctomycetia</taxon>
        <taxon>Pirellulales</taxon>
        <taxon>Pirellulaceae</taxon>
        <taxon>Stieleria</taxon>
    </lineage>
</organism>
<dbReference type="RefSeq" id="WP_147870525.1">
    <property type="nucleotide sequence ID" value="NZ_CP036264.1"/>
</dbReference>
<name>A0A5B9MND8_9BACT</name>
<evidence type="ECO:0000313" key="3">
    <source>
        <dbReference type="Proteomes" id="UP000321353"/>
    </source>
</evidence>
<sequence length="209" mass="23024">MLFIAFSFYRVLGGAAGWIEFITAIVAGLIGVQFVYSGLTGRWTSLFERLNRDLEERTPGNFLVVDPVSCEVSETNVGRASGSPMQAVNPYAPPSDLDATLIADGTPNGEATLQVLTQQFLDGHRFIHYGVVFFLDPGDDASIHAALPLVSQRQVDARRNVDEAIRVLPEFLDSLPAVRQSVVGRNLVIRMVKSYERFDQEVAERVVVP</sequence>